<evidence type="ECO:0000313" key="2">
    <source>
        <dbReference type="EMBL" id="QAB16004.1"/>
    </source>
</evidence>
<dbReference type="SUPFAM" id="SSF46785">
    <property type="entry name" value="Winged helix' DNA-binding domain"/>
    <property type="match status" value="1"/>
</dbReference>
<dbReference type="EMBL" id="CP035033">
    <property type="protein sequence ID" value="QAB16004.1"/>
    <property type="molecule type" value="Genomic_DNA"/>
</dbReference>
<gene>
    <name evidence="2" type="ORF">EPV75_10160</name>
</gene>
<dbReference type="InterPro" id="IPR015102">
    <property type="entry name" value="Tscrpt_reg_HTH_FeoC"/>
</dbReference>
<sequence length="93" mass="10593">MILLELKRYIRTHQNVTEENILNHFDISPDTLEGLIRPLIDQGHIKESFAQASCASGQCQSGCGHNDADKHYFWTDKRHKSLTIPLEIQPAAH</sequence>
<dbReference type="Gene3D" id="1.10.10.10">
    <property type="entry name" value="Winged helix-like DNA-binding domain superfamily/Winged helix DNA-binding domain"/>
    <property type="match status" value="1"/>
</dbReference>
<feature type="domain" description="Transcriptional regulator HTH-type FeoC" evidence="1">
    <location>
        <begin position="2"/>
        <end position="68"/>
    </location>
</feature>
<name>A0A410H4Z6_9GAMM</name>
<dbReference type="RefSeq" id="WP_127119296.1">
    <property type="nucleotide sequence ID" value="NZ_CP035033.1"/>
</dbReference>
<accession>A0A410H4Z6</accession>
<organism evidence="2 3">
    <name type="scientific">Hydrogenovibrio thermophilus</name>
    <dbReference type="NCBI Taxonomy" id="265883"/>
    <lineage>
        <taxon>Bacteria</taxon>
        <taxon>Pseudomonadati</taxon>
        <taxon>Pseudomonadota</taxon>
        <taxon>Gammaproteobacteria</taxon>
        <taxon>Thiotrichales</taxon>
        <taxon>Piscirickettsiaceae</taxon>
        <taxon>Hydrogenovibrio</taxon>
    </lineage>
</organism>
<evidence type="ECO:0000313" key="3">
    <source>
        <dbReference type="Proteomes" id="UP000285478"/>
    </source>
</evidence>
<evidence type="ECO:0000259" key="1">
    <source>
        <dbReference type="Pfam" id="PF09012"/>
    </source>
</evidence>
<protein>
    <submittedName>
        <fullName evidence="2">Transcriptional regulator</fullName>
    </submittedName>
</protein>
<dbReference type="Pfam" id="PF09012">
    <property type="entry name" value="FeoC"/>
    <property type="match status" value="1"/>
</dbReference>
<dbReference type="KEGG" id="htr:EPV75_10160"/>
<dbReference type="Proteomes" id="UP000285478">
    <property type="component" value="Chromosome"/>
</dbReference>
<dbReference type="AlphaFoldDB" id="A0A410H4Z6"/>
<dbReference type="InterPro" id="IPR036390">
    <property type="entry name" value="WH_DNA-bd_sf"/>
</dbReference>
<keyword evidence="3" id="KW-1185">Reference proteome</keyword>
<reference evidence="2 3" key="1">
    <citation type="journal article" date="2018" name="Environ. Microbiol.">
        <title>Genomes of ubiquitous marine and hypersaline Hydrogenovibrio, Thiomicrorhabdus and Thiomicrospira spp. encode a diversity of mechanisms to sustain chemolithoautotrophy in heterogeneous environments.</title>
        <authorList>
            <person name="Scott K.M."/>
            <person name="Williams J."/>
            <person name="Porter C.M.B."/>
            <person name="Russel S."/>
            <person name="Harmer T.L."/>
            <person name="Paul J.H."/>
            <person name="Antonen K.M."/>
            <person name="Bridges M.K."/>
            <person name="Camper G.J."/>
            <person name="Campla C.K."/>
            <person name="Casella L.G."/>
            <person name="Chase E."/>
            <person name="Conrad J.W."/>
            <person name="Cruz M.C."/>
            <person name="Dunlap D.S."/>
            <person name="Duran L."/>
            <person name="Fahsbender E.M."/>
            <person name="Goldsmith D.B."/>
            <person name="Keeley R.F."/>
            <person name="Kondoff M.R."/>
            <person name="Kussy B.I."/>
            <person name="Lane M.K."/>
            <person name="Lawler S."/>
            <person name="Leigh B.A."/>
            <person name="Lewis C."/>
            <person name="Lostal L.M."/>
            <person name="Marking D."/>
            <person name="Mancera P.A."/>
            <person name="McClenthan E.C."/>
            <person name="McIntyre E.A."/>
            <person name="Mine J.A."/>
            <person name="Modi S."/>
            <person name="Moore B.D."/>
            <person name="Morgan W.A."/>
            <person name="Nelson K.M."/>
            <person name="Nguyen K.N."/>
            <person name="Ogburn N."/>
            <person name="Parrino D.G."/>
            <person name="Pedapudi A.D."/>
            <person name="Pelham R.P."/>
            <person name="Preece A.M."/>
            <person name="Rampersad E.A."/>
            <person name="Richardson J.C."/>
            <person name="Rodgers C.M."/>
            <person name="Schaffer B.L."/>
            <person name="Sheridan N.E."/>
            <person name="Solone M.R."/>
            <person name="Staley Z.R."/>
            <person name="Tabuchi M."/>
            <person name="Waide R.J."/>
            <person name="Wanjugi P.W."/>
            <person name="Young S."/>
            <person name="Clum A."/>
            <person name="Daum C."/>
            <person name="Huntemann M."/>
            <person name="Ivanova N."/>
            <person name="Kyrpides N."/>
            <person name="Mikhailova N."/>
            <person name="Palaniappan K."/>
            <person name="Pillay M."/>
            <person name="Reddy T.B.K."/>
            <person name="Shapiro N."/>
            <person name="Stamatis D."/>
            <person name="Varghese N."/>
            <person name="Woyke T."/>
            <person name="Boden R."/>
            <person name="Freyermuth S.K."/>
            <person name="Kerfeld C.A."/>
        </authorList>
    </citation>
    <scope>NUCLEOTIDE SEQUENCE [LARGE SCALE GENOMIC DNA]</scope>
    <source>
        <strain evidence="2 3">JR-2</strain>
    </source>
</reference>
<dbReference type="InterPro" id="IPR036388">
    <property type="entry name" value="WH-like_DNA-bd_sf"/>
</dbReference>
<proteinExistence type="predicted"/>